<protein>
    <submittedName>
        <fullName evidence="2">Nucleotidyltransferase domain-containing protein</fullName>
    </submittedName>
</protein>
<evidence type="ECO:0000259" key="1">
    <source>
        <dbReference type="Pfam" id="PF01909"/>
    </source>
</evidence>
<dbReference type="CDD" id="cd05403">
    <property type="entry name" value="NT_KNTase_like"/>
    <property type="match status" value="1"/>
</dbReference>
<proteinExistence type="predicted"/>
<name>A0ABW2KXM4_9PROT</name>
<dbReference type="Pfam" id="PF01909">
    <property type="entry name" value="NTP_transf_2"/>
    <property type="match status" value="1"/>
</dbReference>
<keyword evidence="3" id="KW-1185">Reference proteome</keyword>
<comment type="caution">
    <text evidence="2">The sequence shown here is derived from an EMBL/GenBank/DDBJ whole genome shotgun (WGS) entry which is preliminary data.</text>
</comment>
<dbReference type="InterPro" id="IPR043519">
    <property type="entry name" value="NT_sf"/>
</dbReference>
<organism evidence="2 3">
    <name type="scientific">Rhodocista pekingensis</name>
    <dbReference type="NCBI Taxonomy" id="201185"/>
    <lineage>
        <taxon>Bacteria</taxon>
        <taxon>Pseudomonadati</taxon>
        <taxon>Pseudomonadota</taxon>
        <taxon>Alphaproteobacteria</taxon>
        <taxon>Rhodospirillales</taxon>
        <taxon>Azospirillaceae</taxon>
        <taxon>Rhodocista</taxon>
    </lineage>
</organism>
<feature type="domain" description="Polymerase nucleotidyl transferase" evidence="1">
    <location>
        <begin position="13"/>
        <end position="65"/>
    </location>
</feature>
<dbReference type="Gene3D" id="3.30.460.10">
    <property type="entry name" value="Beta Polymerase, domain 2"/>
    <property type="match status" value="1"/>
</dbReference>
<accession>A0ABW2KXM4</accession>
<evidence type="ECO:0000313" key="3">
    <source>
        <dbReference type="Proteomes" id="UP001596456"/>
    </source>
</evidence>
<evidence type="ECO:0000313" key="2">
    <source>
        <dbReference type="EMBL" id="MFC7333769.1"/>
    </source>
</evidence>
<gene>
    <name evidence="2" type="ORF">ACFQPS_11385</name>
</gene>
<dbReference type="Proteomes" id="UP001596456">
    <property type="component" value="Unassembled WGS sequence"/>
</dbReference>
<dbReference type="EMBL" id="JBHTCM010000010">
    <property type="protein sequence ID" value="MFC7333769.1"/>
    <property type="molecule type" value="Genomic_DNA"/>
</dbReference>
<dbReference type="RefSeq" id="WP_377359057.1">
    <property type="nucleotide sequence ID" value="NZ_JBHTCM010000010.1"/>
</dbReference>
<reference evidence="3" key="1">
    <citation type="journal article" date="2019" name="Int. J. Syst. Evol. Microbiol.">
        <title>The Global Catalogue of Microorganisms (GCM) 10K type strain sequencing project: providing services to taxonomists for standard genome sequencing and annotation.</title>
        <authorList>
            <consortium name="The Broad Institute Genomics Platform"/>
            <consortium name="The Broad Institute Genome Sequencing Center for Infectious Disease"/>
            <person name="Wu L."/>
            <person name="Ma J."/>
        </authorList>
    </citation>
    <scope>NUCLEOTIDE SEQUENCE [LARGE SCALE GENOMIC DNA]</scope>
    <source>
        <strain evidence="3">CGMCC 1.16275</strain>
    </source>
</reference>
<sequence length="109" mass="12298">MPDALAPNDLTLLEIVDRLVAAFRPEAIYLFGSRARGSARTDSDYDLLMVLPDDFGRRLHPREAYEATRGVAARVELFPCTRRGFERAKRQVGNLSHEAFAHGRLVYGH</sequence>
<dbReference type="SUPFAM" id="SSF81301">
    <property type="entry name" value="Nucleotidyltransferase"/>
    <property type="match status" value="1"/>
</dbReference>
<dbReference type="InterPro" id="IPR002934">
    <property type="entry name" value="Polymerase_NTP_transf_dom"/>
</dbReference>